<accession>A0A3M9LYU9</accession>
<dbReference type="Pfam" id="PF01593">
    <property type="entry name" value="Amino_oxidase"/>
    <property type="match status" value="1"/>
</dbReference>
<evidence type="ECO:0000256" key="2">
    <source>
        <dbReference type="ARBA" id="ARBA00001974"/>
    </source>
</evidence>
<comment type="similarity">
    <text evidence="5 12">Belongs to the protoporphyrinogen/coproporphyrinogen oxidase family. Coproporphyrinogen III oxidase subfamily.</text>
</comment>
<proteinExistence type="inferred from homology"/>
<evidence type="ECO:0000256" key="7">
    <source>
        <dbReference type="ARBA" id="ARBA00019046"/>
    </source>
</evidence>
<dbReference type="InterPro" id="IPR004572">
    <property type="entry name" value="Protoporphyrinogen_oxidase"/>
</dbReference>
<comment type="catalytic activity">
    <reaction evidence="1">
        <text>coproporphyrinogen III + 3 O2 = coproporphyrin III + 3 H2O2</text>
        <dbReference type="Rhea" id="RHEA:43436"/>
        <dbReference type="ChEBI" id="CHEBI:15379"/>
        <dbReference type="ChEBI" id="CHEBI:16240"/>
        <dbReference type="ChEBI" id="CHEBI:57309"/>
        <dbReference type="ChEBI" id="CHEBI:131725"/>
        <dbReference type="EC" id="1.3.3.15"/>
    </reaction>
    <physiologicalReaction direction="left-to-right" evidence="1">
        <dbReference type="Rhea" id="RHEA:43437"/>
    </physiologicalReaction>
</comment>
<organism evidence="14 15">
    <name type="scientific">Flexivirga caeni</name>
    <dbReference type="NCBI Taxonomy" id="2294115"/>
    <lineage>
        <taxon>Bacteria</taxon>
        <taxon>Bacillati</taxon>
        <taxon>Actinomycetota</taxon>
        <taxon>Actinomycetes</taxon>
        <taxon>Micrococcales</taxon>
        <taxon>Dermacoccaceae</taxon>
        <taxon>Flexivirga</taxon>
    </lineage>
</organism>
<sequence length="461" mass="47142">MARIVIVGAGISGLAAALEASASQHEVVLLEGSPQVGGKLRLATIAGQQVDVGAESMLARRPEALDLLADLDVQPVHPAAVSASLWTGGALQPMPRGTVMGVPADPAALRQVLTEAEVERAHDERKVVVAEDVSIGDLVEEAVGPAVVDRLVEPLLGGVYAGHARRLSAAVTVPALFAAAQRGELLTEAVRRSTVRTAPTEAPAEPVFAGLRGGVGSLPGHVVRLLVDRGVTVRTGATVRELSRASAGWTVTIGETRSPEVIGADAVVLATPARATARLLASLAPVAAAGLGDIDYASMAIVTYAFKRSESSVFAGSSGFLVPPADGRGIKASTFSSTKWPWLAEAAPALTFVRVSIGRQGEEADLQRSDAELAATGMRELRAALGAVVPRPVAAQVQRWGGALPQYAVGHLDRIAVVRAAVAELPGVEVAGAAYDGVGIPACIGSGRAAAERVLTRLAAG</sequence>
<keyword evidence="15" id="KW-1185">Reference proteome</keyword>
<comment type="pathway">
    <text evidence="4 12">Porphyrin-containing compound metabolism; protoheme biosynthesis.</text>
</comment>
<evidence type="ECO:0000256" key="10">
    <source>
        <dbReference type="ARBA" id="ARBA00023002"/>
    </source>
</evidence>
<dbReference type="GO" id="GO:0005737">
    <property type="term" value="C:cytoplasm"/>
    <property type="evidence" value="ECO:0007669"/>
    <property type="project" value="UniProtKB-SubCell"/>
</dbReference>
<dbReference type="InterPro" id="IPR036188">
    <property type="entry name" value="FAD/NAD-bd_sf"/>
</dbReference>
<dbReference type="InterPro" id="IPR002937">
    <property type="entry name" value="Amino_oxidase"/>
</dbReference>
<keyword evidence="12" id="KW-0963">Cytoplasm</keyword>
<dbReference type="AlphaFoldDB" id="A0A3M9LYU9"/>
<dbReference type="SUPFAM" id="SSF54373">
    <property type="entry name" value="FAD-linked reductases, C-terminal domain"/>
    <property type="match status" value="1"/>
</dbReference>
<keyword evidence="10 12" id="KW-0560">Oxidoreductase</keyword>
<evidence type="ECO:0000256" key="4">
    <source>
        <dbReference type="ARBA" id="ARBA00004744"/>
    </source>
</evidence>
<keyword evidence="11 12" id="KW-0350">Heme biosynthesis</keyword>
<dbReference type="Gene3D" id="1.10.3110.10">
    <property type="entry name" value="protoporphyrinogen ix oxidase, domain 3"/>
    <property type="match status" value="1"/>
</dbReference>
<comment type="caution">
    <text evidence="14">The sequence shown here is derived from an EMBL/GenBank/DDBJ whole genome shotgun (WGS) entry which is preliminary data.</text>
</comment>
<evidence type="ECO:0000259" key="13">
    <source>
        <dbReference type="Pfam" id="PF01593"/>
    </source>
</evidence>
<name>A0A3M9LYU9_9MICO</name>
<dbReference type="UniPathway" id="UPA00252"/>
<protein>
    <recommendedName>
        <fullName evidence="7 12">Coproporphyrinogen III oxidase</fullName>
        <ecNumber evidence="6 12">1.3.3.15</ecNumber>
    </recommendedName>
</protein>
<dbReference type="GO" id="GO:0004729">
    <property type="term" value="F:oxygen-dependent protoporphyrinogen oxidase activity"/>
    <property type="evidence" value="ECO:0007669"/>
    <property type="project" value="UniProtKB-UniRule"/>
</dbReference>
<dbReference type="Gene3D" id="3.50.50.60">
    <property type="entry name" value="FAD/NAD(P)-binding domain"/>
    <property type="match status" value="1"/>
</dbReference>
<dbReference type="Proteomes" id="UP000271678">
    <property type="component" value="Unassembled WGS sequence"/>
</dbReference>
<evidence type="ECO:0000313" key="14">
    <source>
        <dbReference type="EMBL" id="RNI18402.1"/>
    </source>
</evidence>
<comment type="subcellular location">
    <subcellularLocation>
        <location evidence="12">Cytoplasm</location>
    </subcellularLocation>
</comment>
<evidence type="ECO:0000256" key="12">
    <source>
        <dbReference type="RuleBase" id="RU364052"/>
    </source>
</evidence>
<evidence type="ECO:0000256" key="8">
    <source>
        <dbReference type="ARBA" id="ARBA00022630"/>
    </source>
</evidence>
<dbReference type="EC" id="1.3.3.15" evidence="6 12"/>
<feature type="domain" description="Amine oxidase" evidence="13">
    <location>
        <begin position="11"/>
        <end position="455"/>
    </location>
</feature>
<evidence type="ECO:0000256" key="9">
    <source>
        <dbReference type="ARBA" id="ARBA00022827"/>
    </source>
</evidence>
<evidence type="ECO:0000313" key="15">
    <source>
        <dbReference type="Proteomes" id="UP000271678"/>
    </source>
</evidence>
<reference evidence="14 15" key="1">
    <citation type="submission" date="2018-11" db="EMBL/GenBank/DDBJ databases">
        <title>Draft genome of Simplicispira Flexivirga sp. BO-16.</title>
        <authorList>
            <person name="Im W.T."/>
        </authorList>
    </citation>
    <scope>NUCLEOTIDE SEQUENCE [LARGE SCALE GENOMIC DNA]</scope>
    <source>
        <strain evidence="14 15">BO-16</strain>
    </source>
</reference>
<dbReference type="PANTHER" id="PTHR42923">
    <property type="entry name" value="PROTOPORPHYRINOGEN OXIDASE"/>
    <property type="match status" value="1"/>
</dbReference>
<dbReference type="OrthoDB" id="3450553at2"/>
<keyword evidence="8 12" id="KW-0285">Flavoprotein</keyword>
<keyword evidence="9 12" id="KW-0274">FAD</keyword>
<dbReference type="SUPFAM" id="SSF51905">
    <property type="entry name" value="FAD/NAD(P)-binding domain"/>
    <property type="match status" value="1"/>
</dbReference>
<dbReference type="InterPro" id="IPR050464">
    <property type="entry name" value="Zeta_carotene_desat/Oxidored"/>
</dbReference>
<evidence type="ECO:0000256" key="6">
    <source>
        <dbReference type="ARBA" id="ARBA00012402"/>
    </source>
</evidence>
<comment type="function">
    <text evidence="3 12">Involved in coproporphyrin-dependent heme b biosynthesis. Catalyzes the oxidation of coproporphyrinogen III to coproporphyrin III.</text>
</comment>
<dbReference type="Gene3D" id="3.90.660.20">
    <property type="entry name" value="Protoporphyrinogen oxidase, mitochondrial, domain 2"/>
    <property type="match status" value="1"/>
</dbReference>
<dbReference type="PANTHER" id="PTHR42923:SF3">
    <property type="entry name" value="PROTOPORPHYRINOGEN OXIDASE"/>
    <property type="match status" value="1"/>
</dbReference>
<dbReference type="EMBL" id="RJJQ01000022">
    <property type="protein sequence ID" value="RNI18402.1"/>
    <property type="molecule type" value="Genomic_DNA"/>
</dbReference>
<dbReference type="RefSeq" id="WP_123272825.1">
    <property type="nucleotide sequence ID" value="NZ_RJJQ01000022.1"/>
</dbReference>
<evidence type="ECO:0000256" key="3">
    <source>
        <dbReference type="ARBA" id="ARBA00002185"/>
    </source>
</evidence>
<dbReference type="NCBIfam" id="TIGR00562">
    <property type="entry name" value="proto_IX_ox"/>
    <property type="match status" value="1"/>
</dbReference>
<evidence type="ECO:0000256" key="5">
    <source>
        <dbReference type="ARBA" id="ARBA00008310"/>
    </source>
</evidence>
<comment type="cofactor">
    <cofactor evidence="2 12">
        <name>FAD</name>
        <dbReference type="ChEBI" id="CHEBI:57692"/>
    </cofactor>
</comment>
<evidence type="ECO:0000256" key="1">
    <source>
        <dbReference type="ARBA" id="ARBA00001755"/>
    </source>
</evidence>
<dbReference type="GO" id="GO:0006783">
    <property type="term" value="P:heme biosynthetic process"/>
    <property type="evidence" value="ECO:0007669"/>
    <property type="project" value="UniProtKB-UniRule"/>
</dbReference>
<evidence type="ECO:0000256" key="11">
    <source>
        <dbReference type="ARBA" id="ARBA00023133"/>
    </source>
</evidence>
<gene>
    <name evidence="14" type="primary">hemG</name>
    <name evidence="14" type="ORF">EFY87_17775</name>
</gene>